<dbReference type="VEuPathDB" id="MicrosporidiaDB:EDEG_01418"/>
<proteinExistence type="predicted"/>
<feature type="compositionally biased region" description="Basic and acidic residues" evidence="1">
    <location>
        <begin position="12"/>
        <end position="21"/>
    </location>
</feature>
<sequence length="719" mass="84375">MADSSTNNGFSETKHAQEQEINEENEHINGSKYLSNGIPIIDSTFLVGSDQRGCNREIDNHDEHVNKDTTTSLEFPLILSLRSAVIRSLFAAKTNPTFLPKFDNRNKTDANNKSQFKFDEGSENDEKNKTQNSRKNNEIVSEKKFYGVLQCTKSPIESFFDPEVQNLGKKPNQNWIDQKPTNFPSNNSFLKNKFELAAQKDENKVNDSNFSGRTNDEPLDLSVKSKIMINSLEENQKECFLKQTYLDSTLKKTEKAQNVCFDQGQKNKIKKEVGVKNIGDKNIKKVKGTRALSDFKNEFKYSLQIIDKYYPNFKCENKAEKIYLNGFFSQKLNTFDIETAKILDHAKKITESLQNKTLFDEKNGLKFIYKSILEIFVCSDSLNCDIIQLKPFWLMISLFYPETLRFVRLIRNSFLNLDQNNFNNIKRHNNYVDMKLKFAKSSMSSDKNNMADNIYFSYIKTFNIENISFFDATKNFLYQIKNLLQIIITRKEVEYLNIPIFHEKILEYTLSYNDILIFQRKIKEHNLVDIFLPVILSLPDEIITQDIKILYGKFCFLHKKHPLYMFSYKSDFYEILKMYFSFELPFFIHQNFEYHINCLLKIFNSTPHETFDFGQDQISEFKTEQKRFYQFIYRIAFPHNIKTIFTSYIEQLAFINGIRTDVIKDEFLKIESSPKHEYFKSNKIFLNLGDSEITYQYSSASACIKSISYISMLFCLLKA</sequence>
<comment type="caution">
    <text evidence="2">The sequence shown here is derived from an EMBL/GenBank/DDBJ whole genome shotgun (WGS) entry which is preliminary data.</text>
</comment>
<feature type="compositionally biased region" description="Basic and acidic residues" evidence="1">
    <location>
        <begin position="102"/>
        <end position="136"/>
    </location>
</feature>
<reference evidence="3" key="2">
    <citation type="submission" date="2015-07" db="EMBL/GenBank/DDBJ databases">
        <title>Contrasting host-pathogen interactions and genome evolution in two generalist and specialist microsporidian pathogens of mosquitoes.</title>
        <authorList>
            <consortium name="The Broad Institute Genomics Platform"/>
            <consortium name="The Broad Institute Genome Sequencing Center for Infectious Disease"/>
            <person name="Cuomo C.A."/>
            <person name="Sanscrainte N.D."/>
            <person name="Goldberg J.M."/>
            <person name="Heiman D."/>
            <person name="Young S."/>
            <person name="Zeng Q."/>
            <person name="Becnel J.J."/>
            <person name="Birren B.W."/>
        </authorList>
    </citation>
    <scope>NUCLEOTIDE SEQUENCE [LARGE SCALE GENOMIC DNA]</scope>
    <source>
        <strain evidence="3">USNM 41457</strain>
    </source>
</reference>
<evidence type="ECO:0000313" key="3">
    <source>
        <dbReference type="Proteomes" id="UP000003163"/>
    </source>
</evidence>
<evidence type="ECO:0000256" key="1">
    <source>
        <dbReference type="SAM" id="MobiDB-lite"/>
    </source>
</evidence>
<evidence type="ECO:0000313" key="2">
    <source>
        <dbReference type="EMBL" id="EJW04321.1"/>
    </source>
</evidence>
<reference evidence="2 3" key="1">
    <citation type="submission" date="2011-08" db="EMBL/GenBank/DDBJ databases">
        <authorList>
            <person name="Liu Z.J."/>
            <person name="Shi F.L."/>
            <person name="Lu J.Q."/>
            <person name="Li M."/>
            <person name="Wang Z.L."/>
        </authorList>
    </citation>
    <scope>NUCLEOTIDE SEQUENCE [LARGE SCALE GENOMIC DNA]</scope>
    <source>
        <strain evidence="2 3">USNM 41457</strain>
    </source>
</reference>
<feature type="compositionally biased region" description="Polar residues" evidence="1">
    <location>
        <begin position="1"/>
        <end position="11"/>
    </location>
</feature>
<feature type="region of interest" description="Disordered" evidence="1">
    <location>
        <begin position="98"/>
        <end position="136"/>
    </location>
</feature>
<dbReference type="HOGENOM" id="CLU_384494_0_0_1"/>
<dbReference type="InParanoid" id="J9D969"/>
<dbReference type="Proteomes" id="UP000003163">
    <property type="component" value="Unassembled WGS sequence"/>
</dbReference>
<name>J9D969_EDHAE</name>
<protein>
    <submittedName>
        <fullName evidence="2">Uncharacterized protein</fullName>
    </submittedName>
</protein>
<accession>J9D969</accession>
<dbReference type="EMBL" id="AFBI03000020">
    <property type="protein sequence ID" value="EJW04321.1"/>
    <property type="molecule type" value="Genomic_DNA"/>
</dbReference>
<feature type="region of interest" description="Disordered" evidence="1">
    <location>
        <begin position="1"/>
        <end position="21"/>
    </location>
</feature>
<organism evidence="2 3">
    <name type="scientific">Edhazardia aedis (strain USNM 41457)</name>
    <name type="common">Microsporidian parasite</name>
    <dbReference type="NCBI Taxonomy" id="1003232"/>
    <lineage>
        <taxon>Eukaryota</taxon>
        <taxon>Fungi</taxon>
        <taxon>Fungi incertae sedis</taxon>
        <taxon>Microsporidia</taxon>
        <taxon>Edhazardia</taxon>
    </lineage>
</organism>
<keyword evidence="3" id="KW-1185">Reference proteome</keyword>
<dbReference type="AlphaFoldDB" id="J9D969"/>
<gene>
    <name evidence="2" type="ORF">EDEG_01418</name>
</gene>